<feature type="domain" description="Condensation" evidence="2">
    <location>
        <begin position="236"/>
        <end position="415"/>
    </location>
</feature>
<dbReference type="PANTHER" id="PTHR45527:SF1">
    <property type="entry name" value="FATTY ACID SYNTHASE"/>
    <property type="match status" value="1"/>
</dbReference>
<sequence length="925" mass="101674">MTFAMPSIAQQRFWAMHQTRLHAGSLATPLVVELRGPLDRKSLERAVHALVIRHEMLRVLFESSNGLPRRCGPECVRVELELADGANRSRDAVEAWVRDTISRPLRLDRAPILRAALLQLRDDEHLLVLVSHRAVVDARSMRLLFDDLTTNYAAFVCGERPIFAEPAISESRPGDEAMHDLGPRLTELLGANYAVAPPADFPLPSDDAARRCRSFPLNRDQLMGLADLFIEDGPVQVVLMAAYAQVLARFSGDYDLTLARPHRRQGSVGPFESSAVLRVNMTDNPPFRQLVRRLQTSTARPHVPVEALLVELRPLDTLEDGPIARAAFDFADAHPSPVERAGLCMTVRDIAQSCAEYPFVLRLRPRGTGHVVDLDYRAHSFSAQLIDSFLDAYRALLVRIAEYPDGRVQDVPLLPLRHTFPSVTPAARKYPSVCELVDRAIAAAPNAPALVKGERSWSYGDLARLAGETAEKLRSLGHRPGETVAICPTARGFELYAALLGAWQAGGIIMMVNSALPPAQRTSMLERARARTLLIAGDELPSWWSAVPTANVVVLAPDRGWSILREKRSPALPLSQEPAAYVFFTSGTTGTPKALLGRHDSLSHFVLWQRDEFAVERGDQCAQLTSLFTDAVLRDIFTPLISGACLHVPPGRALYSDEPAMLGWLGRSRVTFAHTMPSLSSLWLGRRADDVHATLNDLRLLFFSGEPLTGALVERWHAMAPHAELVNLYGTSECTMIQAFHRVQRNARELLQPAGKGIPDADIFALTPSGTPCGPGEVGQVHIRTPYATLDYAGRIFRTEDRARVRRDGSLEVFGRAEGRARIRGIDVDLEQVSALLARQAGVRTSAVMRLADGAGDAHLVAFVVLDAPTSAHELRCQLSKLLPAAAVPSHVVFLHQLPVTAVGKLDRHQLKKENSHVLSNPTPS</sequence>
<organism evidence="4 5">
    <name type="scientific">Pendulispora brunnea</name>
    <dbReference type="NCBI Taxonomy" id="2905690"/>
    <lineage>
        <taxon>Bacteria</taxon>
        <taxon>Pseudomonadati</taxon>
        <taxon>Myxococcota</taxon>
        <taxon>Myxococcia</taxon>
        <taxon>Myxococcales</taxon>
        <taxon>Sorangiineae</taxon>
        <taxon>Pendulisporaceae</taxon>
        <taxon>Pendulispora</taxon>
    </lineage>
</organism>
<dbReference type="Pfam" id="PF00668">
    <property type="entry name" value="Condensation"/>
    <property type="match status" value="2"/>
</dbReference>
<dbReference type="InterPro" id="IPR020845">
    <property type="entry name" value="AMP-binding_CS"/>
</dbReference>
<dbReference type="PANTHER" id="PTHR45527">
    <property type="entry name" value="NONRIBOSOMAL PEPTIDE SYNTHETASE"/>
    <property type="match status" value="1"/>
</dbReference>
<feature type="domain" description="AMP-binding enzyme C-terminal" evidence="3">
    <location>
        <begin position="835"/>
        <end position="905"/>
    </location>
</feature>
<evidence type="ECO:0000313" key="4">
    <source>
        <dbReference type="EMBL" id="WXA90111.1"/>
    </source>
</evidence>
<reference evidence="4 5" key="1">
    <citation type="submission" date="2021-12" db="EMBL/GenBank/DDBJ databases">
        <title>Discovery of the Pendulisporaceae a myxobacterial family with distinct sporulation behavior and unique specialized metabolism.</title>
        <authorList>
            <person name="Garcia R."/>
            <person name="Popoff A."/>
            <person name="Bader C.D."/>
            <person name="Loehr J."/>
            <person name="Walesch S."/>
            <person name="Walt C."/>
            <person name="Boldt J."/>
            <person name="Bunk B."/>
            <person name="Haeckl F.J.F.P.J."/>
            <person name="Gunesch A.P."/>
            <person name="Birkelbach J."/>
            <person name="Nuebel U."/>
            <person name="Pietschmann T."/>
            <person name="Bach T."/>
            <person name="Mueller R."/>
        </authorList>
    </citation>
    <scope>NUCLEOTIDE SEQUENCE [LARGE SCALE GENOMIC DNA]</scope>
    <source>
        <strain evidence="4 5">MSr12523</strain>
    </source>
</reference>
<dbReference type="Gene3D" id="3.30.559.30">
    <property type="entry name" value="Nonribosomal peptide synthetase, condensation domain"/>
    <property type="match status" value="1"/>
</dbReference>
<dbReference type="EMBL" id="CP089982">
    <property type="protein sequence ID" value="WXA90111.1"/>
    <property type="molecule type" value="Genomic_DNA"/>
</dbReference>
<feature type="domain" description="Condensation" evidence="2">
    <location>
        <begin position="7"/>
        <end position="160"/>
    </location>
</feature>
<dbReference type="Gene3D" id="3.30.300.30">
    <property type="match status" value="1"/>
</dbReference>
<dbReference type="InterPro" id="IPR042099">
    <property type="entry name" value="ANL_N_sf"/>
</dbReference>
<evidence type="ECO:0000259" key="1">
    <source>
        <dbReference type="Pfam" id="PF00501"/>
    </source>
</evidence>
<dbReference type="InterPro" id="IPR045851">
    <property type="entry name" value="AMP-bd_C_sf"/>
</dbReference>
<evidence type="ECO:0000259" key="3">
    <source>
        <dbReference type="Pfam" id="PF13193"/>
    </source>
</evidence>
<keyword evidence="5" id="KW-1185">Reference proteome</keyword>
<gene>
    <name evidence="4" type="ORF">LZC95_27075</name>
</gene>
<feature type="domain" description="AMP-dependent synthetase/ligase" evidence="1">
    <location>
        <begin position="438"/>
        <end position="792"/>
    </location>
</feature>
<dbReference type="Gene3D" id="3.40.50.12780">
    <property type="entry name" value="N-terminal domain of ligase-like"/>
    <property type="match status" value="1"/>
</dbReference>
<dbReference type="InterPro" id="IPR000873">
    <property type="entry name" value="AMP-dep_synth/lig_dom"/>
</dbReference>
<protein>
    <submittedName>
        <fullName evidence="4">AMP-binding protein</fullName>
    </submittedName>
</protein>
<accession>A0ABZ2K183</accession>
<dbReference type="InterPro" id="IPR023213">
    <property type="entry name" value="CAT-like_dom_sf"/>
</dbReference>
<dbReference type="PROSITE" id="PS00455">
    <property type="entry name" value="AMP_BINDING"/>
    <property type="match status" value="1"/>
</dbReference>
<dbReference type="Pfam" id="PF13193">
    <property type="entry name" value="AMP-binding_C"/>
    <property type="match status" value="1"/>
</dbReference>
<dbReference type="InterPro" id="IPR001242">
    <property type="entry name" value="Condensation_dom"/>
</dbReference>
<dbReference type="InterPro" id="IPR025110">
    <property type="entry name" value="AMP-bd_C"/>
</dbReference>
<proteinExistence type="predicted"/>
<dbReference type="SUPFAM" id="SSF52777">
    <property type="entry name" value="CoA-dependent acyltransferases"/>
    <property type="match status" value="2"/>
</dbReference>
<evidence type="ECO:0000259" key="2">
    <source>
        <dbReference type="Pfam" id="PF00668"/>
    </source>
</evidence>
<name>A0ABZ2K183_9BACT</name>
<dbReference type="SUPFAM" id="SSF56801">
    <property type="entry name" value="Acetyl-CoA synthetase-like"/>
    <property type="match status" value="1"/>
</dbReference>
<dbReference type="Gene3D" id="3.30.559.10">
    <property type="entry name" value="Chloramphenicol acetyltransferase-like domain"/>
    <property type="match status" value="1"/>
</dbReference>
<dbReference type="RefSeq" id="WP_394840724.1">
    <property type="nucleotide sequence ID" value="NZ_CP089982.1"/>
</dbReference>
<dbReference type="Pfam" id="PF00501">
    <property type="entry name" value="AMP-binding"/>
    <property type="match status" value="1"/>
</dbReference>
<evidence type="ECO:0000313" key="5">
    <source>
        <dbReference type="Proteomes" id="UP001379533"/>
    </source>
</evidence>
<dbReference type="Proteomes" id="UP001379533">
    <property type="component" value="Chromosome"/>
</dbReference>